<feature type="chain" id="PRO_5020490500" evidence="1">
    <location>
        <begin position="27"/>
        <end position="51"/>
    </location>
</feature>
<gene>
    <name evidence="2" type="primary">ATP8</name>
</gene>
<protein>
    <submittedName>
        <fullName evidence="2">ATP synthase F0 subunit 8</fullName>
    </submittedName>
</protein>
<organism evidence="2">
    <name type="scientific">Lactiforis takii</name>
    <dbReference type="NCBI Taxonomy" id="1002745"/>
    <lineage>
        <taxon>Eukaryota</taxon>
        <taxon>Metazoa</taxon>
        <taxon>Spiralia</taxon>
        <taxon>Lophotrochozoa</taxon>
        <taxon>Mollusca</taxon>
        <taxon>Gastropoda</taxon>
        <taxon>Heterobranchia</taxon>
        <taxon>Euthyneura</taxon>
        <taxon>Panpulmonata</taxon>
        <taxon>Amphiboloidea</taxon>
        <taxon>Amphibolidae</taxon>
        <taxon>Lactiforis</taxon>
    </lineage>
</organism>
<name>A0A4P8VTI2_9GAST</name>
<sequence length="51" mass="5581">MPQLSPASGFLIMIVVLASLFSLCVSLSQTTLPLESTVQKKTTSSNRMLFY</sequence>
<dbReference type="EMBL" id="MH588520">
    <property type="protein sequence ID" value="QCS25060.1"/>
    <property type="molecule type" value="Genomic_DNA"/>
</dbReference>
<accession>A0A4P8VTI2</accession>
<keyword evidence="2" id="KW-0496">Mitochondrion</keyword>
<evidence type="ECO:0000313" key="2">
    <source>
        <dbReference type="EMBL" id="QCS25060.1"/>
    </source>
</evidence>
<proteinExistence type="predicted"/>
<evidence type="ECO:0000256" key="1">
    <source>
        <dbReference type="SAM" id="SignalP"/>
    </source>
</evidence>
<keyword evidence="1" id="KW-0732">Signal</keyword>
<feature type="signal peptide" evidence="1">
    <location>
        <begin position="1"/>
        <end position="26"/>
    </location>
</feature>
<dbReference type="AlphaFoldDB" id="A0A4P8VTI2"/>
<reference evidence="2" key="1">
    <citation type="journal article" date="2019" name="Mitochondrial DNA Part B Resour">
        <title>The complete mitochondrial genome of Salinator takii (Gastropoda: Amphibolinae).</title>
        <authorList>
            <person name="Liu H."/>
            <person name="Yang Y."/>
            <person name="Li Q."/>
        </authorList>
    </citation>
    <scope>NUCLEOTIDE SEQUENCE</scope>
</reference>
<geneLocation type="mitochondrion" evidence="2"/>